<gene>
    <name evidence="3" type="ORF">LXM24_08830</name>
</gene>
<dbReference type="AlphaFoldDB" id="A0A9X1PB28"/>
<dbReference type="Pfam" id="PF01381">
    <property type="entry name" value="HTH_3"/>
    <property type="match status" value="1"/>
</dbReference>
<comment type="caution">
    <text evidence="3">The sequence shown here is derived from an EMBL/GenBank/DDBJ whole genome shotgun (WGS) entry which is preliminary data.</text>
</comment>
<keyword evidence="1" id="KW-0238">DNA-binding</keyword>
<evidence type="ECO:0000313" key="4">
    <source>
        <dbReference type="Proteomes" id="UP001139700"/>
    </source>
</evidence>
<dbReference type="GO" id="GO:0003677">
    <property type="term" value="F:DNA binding"/>
    <property type="evidence" value="ECO:0007669"/>
    <property type="project" value="UniProtKB-KW"/>
</dbReference>
<dbReference type="RefSeq" id="WP_234614869.1">
    <property type="nucleotide sequence ID" value="NZ_CP098806.1"/>
</dbReference>
<dbReference type="InterPro" id="IPR001387">
    <property type="entry name" value="Cro/C1-type_HTH"/>
</dbReference>
<reference evidence="3" key="1">
    <citation type="submission" date="2021-12" db="EMBL/GenBank/DDBJ databases">
        <title>Novel species in genus Dyadobacter.</title>
        <authorList>
            <person name="Ma C."/>
        </authorList>
    </citation>
    <scope>NUCLEOTIDE SEQUENCE</scope>
    <source>
        <strain evidence="3">CY399</strain>
    </source>
</reference>
<organism evidence="3 4">
    <name type="scientific">Dyadobacter fanqingshengii</name>
    <dbReference type="NCBI Taxonomy" id="2906443"/>
    <lineage>
        <taxon>Bacteria</taxon>
        <taxon>Pseudomonadati</taxon>
        <taxon>Bacteroidota</taxon>
        <taxon>Cytophagia</taxon>
        <taxon>Cytophagales</taxon>
        <taxon>Spirosomataceae</taxon>
        <taxon>Dyadobacter</taxon>
    </lineage>
</organism>
<dbReference type="PANTHER" id="PTHR36924:SF1">
    <property type="entry name" value="ANTITOXIN HIGA-1"/>
    <property type="match status" value="1"/>
</dbReference>
<protein>
    <submittedName>
        <fullName evidence="3">HigA family addiction module antitoxin</fullName>
    </submittedName>
</protein>
<dbReference type="InterPro" id="IPR013430">
    <property type="entry name" value="Toxin_antidote_HigA"/>
</dbReference>
<dbReference type="InterPro" id="IPR010982">
    <property type="entry name" value="Lambda_DNA-bd_dom_sf"/>
</dbReference>
<evidence type="ECO:0000313" key="3">
    <source>
        <dbReference type="EMBL" id="MCF0040185.1"/>
    </source>
</evidence>
<dbReference type="SMART" id="SM00530">
    <property type="entry name" value="HTH_XRE"/>
    <property type="match status" value="1"/>
</dbReference>
<dbReference type="Gene3D" id="1.10.260.40">
    <property type="entry name" value="lambda repressor-like DNA-binding domains"/>
    <property type="match status" value="1"/>
</dbReference>
<sequence>MIKRNLAPVHPGEILREEFIAERGLTITEVANGLGITRQMLSAVVNEKAAITPELAVKLSEAFGNTAQFWVNLQKNYEIWHAEKKVDRTIIRHFGKDHNMQSAS</sequence>
<name>A0A9X1PB28_9BACT</name>
<evidence type="ECO:0000256" key="1">
    <source>
        <dbReference type="ARBA" id="ARBA00023125"/>
    </source>
</evidence>
<dbReference type="PROSITE" id="PS50943">
    <property type="entry name" value="HTH_CROC1"/>
    <property type="match status" value="1"/>
</dbReference>
<dbReference type="PANTHER" id="PTHR36924">
    <property type="entry name" value="ANTITOXIN HIGA-1"/>
    <property type="match status" value="1"/>
</dbReference>
<feature type="domain" description="HTH cro/C1-type" evidence="2">
    <location>
        <begin position="22"/>
        <end position="70"/>
    </location>
</feature>
<dbReference type="Proteomes" id="UP001139700">
    <property type="component" value="Unassembled WGS sequence"/>
</dbReference>
<dbReference type="EMBL" id="JAJTTA010000002">
    <property type="protein sequence ID" value="MCF0040185.1"/>
    <property type="molecule type" value="Genomic_DNA"/>
</dbReference>
<keyword evidence="4" id="KW-1185">Reference proteome</keyword>
<dbReference type="SUPFAM" id="SSF47413">
    <property type="entry name" value="lambda repressor-like DNA-binding domains"/>
    <property type="match status" value="1"/>
</dbReference>
<accession>A0A9X1PB28</accession>
<dbReference type="CDD" id="cd00093">
    <property type="entry name" value="HTH_XRE"/>
    <property type="match status" value="1"/>
</dbReference>
<evidence type="ECO:0000259" key="2">
    <source>
        <dbReference type="PROSITE" id="PS50943"/>
    </source>
</evidence>
<proteinExistence type="predicted"/>
<dbReference type="NCBIfam" id="TIGR02607">
    <property type="entry name" value="antidote_HigA"/>
    <property type="match status" value="1"/>
</dbReference>